<sequence>CPVTLATYTASQTTLVTVTGGQCSAPGAVWACPSSPDSSARWRLPYNRSLAPRAPNPAKKTAPCVKGRPLKIPEPYV</sequence>
<organism evidence="1 2">
    <name type="scientific">Cirrhinus mrigala</name>
    <name type="common">Mrigala</name>
    <dbReference type="NCBI Taxonomy" id="683832"/>
    <lineage>
        <taxon>Eukaryota</taxon>
        <taxon>Metazoa</taxon>
        <taxon>Chordata</taxon>
        <taxon>Craniata</taxon>
        <taxon>Vertebrata</taxon>
        <taxon>Euteleostomi</taxon>
        <taxon>Actinopterygii</taxon>
        <taxon>Neopterygii</taxon>
        <taxon>Teleostei</taxon>
        <taxon>Ostariophysi</taxon>
        <taxon>Cypriniformes</taxon>
        <taxon>Cyprinidae</taxon>
        <taxon>Labeoninae</taxon>
        <taxon>Labeonini</taxon>
        <taxon>Cirrhinus</taxon>
    </lineage>
</organism>
<feature type="non-terminal residue" evidence="1">
    <location>
        <position position="1"/>
    </location>
</feature>
<protein>
    <submittedName>
        <fullName evidence="1">Uncharacterized protein</fullName>
    </submittedName>
</protein>
<comment type="caution">
    <text evidence="1">The sequence shown here is derived from an EMBL/GenBank/DDBJ whole genome shotgun (WGS) entry which is preliminary data.</text>
</comment>
<evidence type="ECO:0000313" key="1">
    <source>
        <dbReference type="EMBL" id="KAL0196154.1"/>
    </source>
</evidence>
<evidence type="ECO:0000313" key="2">
    <source>
        <dbReference type="Proteomes" id="UP001529510"/>
    </source>
</evidence>
<proteinExistence type="predicted"/>
<accession>A0ABD0RC96</accession>
<feature type="non-terminal residue" evidence="1">
    <location>
        <position position="77"/>
    </location>
</feature>
<dbReference type="EMBL" id="JAMKFB020000004">
    <property type="protein sequence ID" value="KAL0196154.1"/>
    <property type="molecule type" value="Genomic_DNA"/>
</dbReference>
<dbReference type="AlphaFoldDB" id="A0ABD0RC96"/>
<dbReference type="Proteomes" id="UP001529510">
    <property type="component" value="Unassembled WGS sequence"/>
</dbReference>
<name>A0ABD0RC96_CIRMR</name>
<gene>
    <name evidence="1" type="ORF">M9458_009726</name>
</gene>
<reference evidence="1 2" key="1">
    <citation type="submission" date="2024-05" db="EMBL/GenBank/DDBJ databases">
        <title>Genome sequencing and assembly of Indian major carp, Cirrhinus mrigala (Hamilton, 1822).</title>
        <authorList>
            <person name="Mohindra V."/>
            <person name="Chowdhury L.M."/>
            <person name="Lal K."/>
            <person name="Jena J.K."/>
        </authorList>
    </citation>
    <scope>NUCLEOTIDE SEQUENCE [LARGE SCALE GENOMIC DNA]</scope>
    <source>
        <strain evidence="1">CM1030</strain>
        <tissue evidence="1">Blood</tissue>
    </source>
</reference>
<keyword evidence="2" id="KW-1185">Reference proteome</keyword>